<feature type="domain" description="AMP-binding enzyme C-terminal" evidence="6">
    <location>
        <begin position="447"/>
        <end position="523"/>
    </location>
</feature>
<dbReference type="Gene3D" id="3.30.300.30">
    <property type="match status" value="1"/>
</dbReference>
<dbReference type="Gene3D" id="3.40.50.12780">
    <property type="entry name" value="N-terminal domain of ligase-like"/>
    <property type="match status" value="1"/>
</dbReference>
<comment type="caution">
    <text evidence="7">The sequence shown here is derived from an EMBL/GenBank/DDBJ whole genome shotgun (WGS) entry which is preliminary data.</text>
</comment>
<dbReference type="CDD" id="cd12119">
    <property type="entry name" value="ttLC_FACS_AlkK_like"/>
    <property type="match status" value="1"/>
</dbReference>
<dbReference type="InterPro" id="IPR045851">
    <property type="entry name" value="AMP-bd_C_sf"/>
</dbReference>
<keyword evidence="2 7" id="KW-0436">Ligase</keyword>
<evidence type="ECO:0000256" key="1">
    <source>
        <dbReference type="ARBA" id="ARBA00006432"/>
    </source>
</evidence>
<dbReference type="PANTHER" id="PTHR43859">
    <property type="entry name" value="ACYL-ACTIVATING ENZYME"/>
    <property type="match status" value="1"/>
</dbReference>
<keyword evidence="8" id="KW-1185">Reference proteome</keyword>
<name>A0ABT8IQU0_9BACL</name>
<organism evidence="7 8">
    <name type="scientific">Polycladomyces subterraneus</name>
    <dbReference type="NCBI Taxonomy" id="1016997"/>
    <lineage>
        <taxon>Bacteria</taxon>
        <taxon>Bacillati</taxon>
        <taxon>Bacillota</taxon>
        <taxon>Bacilli</taxon>
        <taxon>Bacillales</taxon>
        <taxon>Thermoactinomycetaceae</taxon>
        <taxon>Polycladomyces</taxon>
    </lineage>
</organism>
<dbReference type="InterPro" id="IPR000873">
    <property type="entry name" value="AMP-dep_synth/lig_dom"/>
</dbReference>
<dbReference type="InterPro" id="IPR025110">
    <property type="entry name" value="AMP-bd_C"/>
</dbReference>
<reference evidence="7" key="1">
    <citation type="submission" date="2022-08" db="EMBL/GenBank/DDBJ databases">
        <title>Polycladomyces zharkentsis sp. nov., a novel thermophilic CMC and starch-degrading bacterium isolated from a geothermal spring in Kazakhstan.</title>
        <authorList>
            <person name="Mashzhan A."/>
            <person name="Kistaubaeva A."/>
            <person name="Javier-Lopez R."/>
            <person name="Birkeland N.-K."/>
        </authorList>
    </citation>
    <scope>NUCLEOTIDE SEQUENCE</scope>
    <source>
        <strain evidence="7">KSR 13</strain>
    </source>
</reference>
<keyword evidence="3" id="KW-0276">Fatty acid metabolism</keyword>
<dbReference type="Pfam" id="PF13193">
    <property type="entry name" value="AMP-binding_C"/>
    <property type="match status" value="1"/>
</dbReference>
<dbReference type="NCBIfam" id="NF004837">
    <property type="entry name" value="PRK06187.1"/>
    <property type="match status" value="1"/>
</dbReference>
<evidence type="ECO:0000256" key="3">
    <source>
        <dbReference type="ARBA" id="ARBA00022832"/>
    </source>
</evidence>
<comment type="similarity">
    <text evidence="1">Belongs to the ATP-dependent AMP-binding enzyme family.</text>
</comment>
<feature type="domain" description="AMP-dependent synthetase/ligase" evidence="5">
    <location>
        <begin position="17"/>
        <end position="396"/>
    </location>
</feature>
<dbReference type="Pfam" id="PF00501">
    <property type="entry name" value="AMP-binding"/>
    <property type="match status" value="1"/>
</dbReference>
<evidence type="ECO:0000313" key="8">
    <source>
        <dbReference type="Proteomes" id="UP001174196"/>
    </source>
</evidence>
<dbReference type="EMBL" id="JANRHH010000052">
    <property type="protein sequence ID" value="MDN4595166.1"/>
    <property type="molecule type" value="Genomic_DNA"/>
</dbReference>
<dbReference type="GO" id="GO:0016874">
    <property type="term" value="F:ligase activity"/>
    <property type="evidence" value="ECO:0007669"/>
    <property type="project" value="UniProtKB-KW"/>
</dbReference>
<evidence type="ECO:0000313" key="7">
    <source>
        <dbReference type="EMBL" id="MDN4595166.1"/>
    </source>
</evidence>
<dbReference type="InterPro" id="IPR042099">
    <property type="entry name" value="ANL_N_sf"/>
</dbReference>
<dbReference type="RefSeq" id="WP_301240179.1">
    <property type="nucleotide sequence ID" value="NZ_JANRHH010000052.1"/>
</dbReference>
<accession>A0ABT8IQU0</accession>
<protein>
    <submittedName>
        <fullName evidence="7">Long-chain fatty acid--CoA ligase</fullName>
    </submittedName>
</protein>
<evidence type="ECO:0000259" key="6">
    <source>
        <dbReference type="Pfam" id="PF13193"/>
    </source>
</evidence>
<dbReference type="PANTHER" id="PTHR43859:SF4">
    <property type="entry name" value="BUTANOATE--COA LIGASE AAE1-RELATED"/>
    <property type="match status" value="1"/>
</dbReference>
<gene>
    <name evidence="7" type="ORF">NWF35_14950</name>
</gene>
<sequence length="550" mass="62562">MMDYPLLLKSILYRAHTVFPEKEIVSRDYSGIFRYTYADLYKRVCRLAGALDRLGVQAGDKVGTFAWNNHRHLELYFAVPCSQRVLHTVNIRLFQEQLVYTINHAEDKVLFVDEDLVPIIEGIADQLPLVQAYVIMTDKDSLPDTTLKNVYLYEQLIADGPDVYEFPSFDENTPAIIGYTSATTGMPKGVVYTHRGLYLHCLTTLVGELGSDERDVTMPIVPMFHVNAWGRPFSDTWVGAKQVYPGSRPQPEDFCELIHNERVTFSAGVPTIWMGILNHVRANPGRYDFSCVRYFLSGGSALPASLTEAYEKELGVRLYQGYGQTETSPVTFVCFPKSSLDDLPESEKYRLRTKSGLLLPGLEMKIVNSEGREVAHDGKEMGELLLRGPWIINEYYKDPEKTKEAFADGWFRTGDIVTIDENGYLQVIDRTRDLIKSGGEWISSVDLENTIMAHPDVLEAAVIGIPSEKWQERPLACVVLKPEAKGRVKKEDILKFLEDKVAKWWIPDDVVFIDEIPKTSVGKFSKKTLREQYEQGKLIKFNDPHVPFRH</sequence>
<evidence type="ECO:0000256" key="2">
    <source>
        <dbReference type="ARBA" id="ARBA00022598"/>
    </source>
</evidence>
<keyword evidence="4" id="KW-0443">Lipid metabolism</keyword>
<proteinExistence type="inferred from homology"/>
<dbReference type="SUPFAM" id="SSF56801">
    <property type="entry name" value="Acetyl-CoA synthetase-like"/>
    <property type="match status" value="1"/>
</dbReference>
<dbReference type="Proteomes" id="UP001174196">
    <property type="component" value="Unassembled WGS sequence"/>
</dbReference>
<evidence type="ECO:0000259" key="5">
    <source>
        <dbReference type="Pfam" id="PF00501"/>
    </source>
</evidence>
<evidence type="ECO:0000256" key="4">
    <source>
        <dbReference type="ARBA" id="ARBA00023098"/>
    </source>
</evidence>